<dbReference type="Proteomes" id="UP001441944">
    <property type="component" value="Unassembled WGS sequence"/>
</dbReference>
<organism evidence="1 2">
    <name type="scientific">Pseudophaeobacter arcticus</name>
    <dbReference type="NCBI Taxonomy" id="385492"/>
    <lineage>
        <taxon>Bacteria</taxon>
        <taxon>Pseudomonadati</taxon>
        <taxon>Pseudomonadota</taxon>
        <taxon>Alphaproteobacteria</taxon>
        <taxon>Rhodobacterales</taxon>
        <taxon>Paracoccaceae</taxon>
        <taxon>Pseudophaeobacter</taxon>
    </lineage>
</organism>
<sequence length="89" mass="10172">MTASNRDIAISYLDMEAAEDVAWVKQRVQKALKTKSSAELPFNTFSLEVDPKKQTVTLHQDWFGCQPEIFSADEFFDLVSTSRSRRKNA</sequence>
<gene>
    <name evidence="1" type="ORF">NBRC116598_02910</name>
</gene>
<keyword evidence="2" id="KW-1185">Reference proteome</keyword>
<protein>
    <submittedName>
        <fullName evidence="1">Uncharacterized protein</fullName>
    </submittedName>
</protein>
<evidence type="ECO:0000313" key="1">
    <source>
        <dbReference type="EMBL" id="GAA6194847.1"/>
    </source>
</evidence>
<proteinExistence type="predicted"/>
<name>A0ABQ0AG57_9RHOB</name>
<dbReference type="RefSeq" id="WP_348153947.1">
    <property type="nucleotide sequence ID" value="NZ_BAABWU010000001.1"/>
</dbReference>
<accession>A0ABQ0AG57</accession>
<evidence type="ECO:0000313" key="2">
    <source>
        <dbReference type="Proteomes" id="UP001441944"/>
    </source>
</evidence>
<reference evidence="1 2" key="1">
    <citation type="submission" date="2024-04" db="EMBL/GenBank/DDBJ databases">
        <title>Draft genome sequence of Pseudophaeobacter arcticus NBRC 116598.</title>
        <authorList>
            <person name="Miyakawa T."/>
            <person name="Kusuya Y."/>
            <person name="Miura T."/>
        </authorList>
    </citation>
    <scope>NUCLEOTIDE SEQUENCE [LARGE SCALE GENOMIC DNA]</scope>
    <source>
        <strain evidence="1 2">SU-CL00105</strain>
    </source>
</reference>
<dbReference type="EMBL" id="BAABWU010000001">
    <property type="protein sequence ID" value="GAA6194847.1"/>
    <property type="molecule type" value="Genomic_DNA"/>
</dbReference>
<comment type="caution">
    <text evidence="1">The sequence shown here is derived from an EMBL/GenBank/DDBJ whole genome shotgun (WGS) entry which is preliminary data.</text>
</comment>